<dbReference type="AlphaFoldDB" id="A0A0W0XLJ1"/>
<dbReference type="EMBL" id="LNYS01000025">
    <property type="protein sequence ID" value="KTD45462.1"/>
    <property type="molecule type" value="Genomic_DNA"/>
</dbReference>
<proteinExistence type="predicted"/>
<dbReference type="RefSeq" id="WP_058508985.1">
    <property type="nucleotide sequence ID" value="NZ_CAAAIK010000017.1"/>
</dbReference>
<protein>
    <submittedName>
        <fullName evidence="1">Uncharacterized protein</fullName>
    </submittedName>
</protein>
<dbReference type="OrthoDB" id="5643721at2"/>
<comment type="caution">
    <text evidence="1">The sequence shown here is derived from an EMBL/GenBank/DDBJ whole genome shotgun (WGS) entry which is preliminary data.</text>
</comment>
<keyword evidence="2" id="KW-1185">Reference proteome</keyword>
<evidence type="ECO:0000313" key="1">
    <source>
        <dbReference type="EMBL" id="KTD45462.1"/>
    </source>
</evidence>
<name>A0A0W0XLJ1_9GAMM</name>
<evidence type="ECO:0000313" key="2">
    <source>
        <dbReference type="Proteomes" id="UP000054618"/>
    </source>
</evidence>
<organism evidence="1 2">
    <name type="scientific">Legionella quinlivanii</name>
    <dbReference type="NCBI Taxonomy" id="45073"/>
    <lineage>
        <taxon>Bacteria</taxon>
        <taxon>Pseudomonadati</taxon>
        <taxon>Pseudomonadota</taxon>
        <taxon>Gammaproteobacteria</taxon>
        <taxon>Legionellales</taxon>
        <taxon>Legionellaceae</taxon>
        <taxon>Legionella</taxon>
    </lineage>
</organism>
<sequence>MRFLSTVLKNNTIWSGQRFFSTLPEGLCSNFKTFGARPDPLKVLELEEHHKKTADKMREKFPRVMEGSFLPGRIVYRLCTSSPAEMIEKGGFRTNDELFVAANSETGLNKGSICFSLLPEVAAVFYDQLPSNQKKYLYACLLKGAYFSPGGKWRQVIVPGAFPLPSVWMAREVIGLTKTRSLQLGPLVGQFDCREKVIWGDRIHNFSQDHLQMPEIIDYGNEDQAMEFFIEDSEDSRKFQEQVDAFYKRNCLSSPISLNLT</sequence>
<dbReference type="STRING" id="45073.Lqui_2933"/>
<accession>A0A0W0XLJ1</accession>
<dbReference type="Proteomes" id="UP000054618">
    <property type="component" value="Unassembled WGS sequence"/>
</dbReference>
<gene>
    <name evidence="1" type="ORF">Lqui_2933</name>
</gene>
<dbReference type="PATRIC" id="fig|45073.5.peg.3111"/>
<reference evidence="1 2" key="1">
    <citation type="submission" date="2015-11" db="EMBL/GenBank/DDBJ databases">
        <title>Genomic analysis of 38 Legionella species identifies large and diverse effector repertoires.</title>
        <authorList>
            <person name="Burstein D."/>
            <person name="Amaro F."/>
            <person name="Zusman T."/>
            <person name="Lifshitz Z."/>
            <person name="Cohen O."/>
            <person name="Gilbert J.A."/>
            <person name="Pupko T."/>
            <person name="Shuman H.A."/>
            <person name="Segal G."/>
        </authorList>
    </citation>
    <scope>NUCLEOTIDE SEQUENCE [LARGE SCALE GENOMIC DNA]</scope>
    <source>
        <strain evidence="1 2">CDC#1442-AUS-E</strain>
    </source>
</reference>